<proteinExistence type="predicted"/>
<dbReference type="EMBL" id="LAZR01014887">
    <property type="protein sequence ID" value="KKM15517.1"/>
    <property type="molecule type" value="Genomic_DNA"/>
</dbReference>
<gene>
    <name evidence="1" type="ORF">LCGC14_1695240</name>
</gene>
<reference evidence="1" key="1">
    <citation type="journal article" date="2015" name="Nature">
        <title>Complex archaea that bridge the gap between prokaryotes and eukaryotes.</title>
        <authorList>
            <person name="Spang A."/>
            <person name="Saw J.H."/>
            <person name="Jorgensen S.L."/>
            <person name="Zaremba-Niedzwiedzka K."/>
            <person name="Martijn J."/>
            <person name="Lind A.E."/>
            <person name="van Eijk R."/>
            <person name="Schleper C."/>
            <person name="Guy L."/>
            <person name="Ettema T.J."/>
        </authorList>
    </citation>
    <scope>NUCLEOTIDE SEQUENCE</scope>
</reference>
<dbReference type="AlphaFoldDB" id="A0A0F9HK88"/>
<comment type="caution">
    <text evidence="1">The sequence shown here is derived from an EMBL/GenBank/DDBJ whole genome shotgun (WGS) entry which is preliminary data.</text>
</comment>
<organism evidence="1">
    <name type="scientific">marine sediment metagenome</name>
    <dbReference type="NCBI Taxonomy" id="412755"/>
    <lineage>
        <taxon>unclassified sequences</taxon>
        <taxon>metagenomes</taxon>
        <taxon>ecological metagenomes</taxon>
    </lineage>
</organism>
<protein>
    <submittedName>
        <fullName evidence="1">Uncharacterized protein</fullName>
    </submittedName>
</protein>
<sequence length="87" mass="10100">MIFLHGIDDLSYCCGDDKGGLNKYITIKGFIYFAMVRTWEEIDAKIMTDWLVDNVDATSWVHVGYTSHLIWGFKDEATAMAFKLRWI</sequence>
<accession>A0A0F9HK88</accession>
<evidence type="ECO:0000313" key="1">
    <source>
        <dbReference type="EMBL" id="KKM15517.1"/>
    </source>
</evidence>
<name>A0A0F9HK88_9ZZZZ</name>